<dbReference type="HOGENOM" id="CLU_173847_0_0_6"/>
<evidence type="ECO:0000313" key="1">
    <source>
        <dbReference type="EMBL" id="AFP83927.1"/>
    </source>
</evidence>
<dbReference type="EMBL" id="CP003543">
    <property type="protein sequence ID" value="AFP83927.1"/>
    <property type="molecule type" value="Genomic_DNA"/>
</dbReference>
<dbReference type="RefSeq" id="WP_014887227.1">
    <property type="nucleotide sequence ID" value="NC_018416.1"/>
</dbReference>
<organism evidence="1 2">
    <name type="scientific">Candidatus Carsonella ruddii HC isolate Thao2000</name>
    <dbReference type="NCBI Taxonomy" id="1202538"/>
    <lineage>
        <taxon>Bacteria</taxon>
        <taxon>Pseudomonadati</taxon>
        <taxon>Pseudomonadota</taxon>
        <taxon>Gammaproteobacteria</taxon>
        <taxon>Oceanospirillales</taxon>
        <taxon>Halomonadaceae</taxon>
        <taxon>Zymobacter group</taxon>
        <taxon>Candidatus Carsonella</taxon>
    </lineage>
</organism>
<evidence type="ECO:0000313" key="2">
    <source>
        <dbReference type="Proteomes" id="UP000003934"/>
    </source>
</evidence>
<keyword evidence="2" id="KW-1185">Reference proteome</keyword>
<name>J3TE83_CARRU</name>
<dbReference type="STRING" id="1202538.A353_084"/>
<dbReference type="GeneID" id="67454622"/>
<reference evidence="1 2" key="1">
    <citation type="journal article" date="2012" name="Mol. Biol. Evol.">
        <title>Genome reduction and co-evolution between the primary and secondary bacterial symbionts of psyllids.</title>
        <authorList>
            <person name="Sloan D.B."/>
            <person name="Moran N.A."/>
        </authorList>
    </citation>
    <scope>NUCLEOTIDE SEQUENCE [LARGE SCALE GENOMIC DNA]</scope>
    <source>
        <strain evidence="1 2">HC</strain>
    </source>
</reference>
<proteinExistence type="predicted"/>
<dbReference type="Proteomes" id="UP000003934">
    <property type="component" value="Chromosome"/>
</dbReference>
<dbReference type="Gene3D" id="2.40.280.10">
    <property type="match status" value="1"/>
</dbReference>
<dbReference type="SUPFAM" id="SSF74982">
    <property type="entry name" value="Small protein B (SmpB)"/>
    <property type="match status" value="1"/>
</dbReference>
<sequence length="109" mass="13253">MYKLKKKYLEKYFIIKNFISGIKLEGNDICFFLKNKLNLKFCFIKSDNNNLLLFFNNKKRILLLKKNEIKLILSFLNYKKYNCLPIKILKLNSFFKIKISIVKKRDERC</sequence>
<dbReference type="AlphaFoldDB" id="J3TE83"/>
<gene>
    <name evidence="1" type="primary">smpB</name>
    <name evidence="1" type="ORF">A353_084</name>
</gene>
<dbReference type="PATRIC" id="fig|1202538.3.peg.72"/>
<accession>J3TE83</accession>
<dbReference type="InterPro" id="IPR023620">
    <property type="entry name" value="SmpB"/>
</dbReference>
<protein>
    <submittedName>
        <fullName evidence="1">Putative tmRNA-binding protein</fullName>
    </submittedName>
</protein>
<dbReference type="KEGG" id="crh:A353_084"/>
<dbReference type="GO" id="GO:0003723">
    <property type="term" value="F:RNA binding"/>
    <property type="evidence" value="ECO:0007669"/>
    <property type="project" value="InterPro"/>
</dbReference>